<evidence type="ECO:0000259" key="1">
    <source>
        <dbReference type="Pfam" id="PF08367"/>
    </source>
</evidence>
<sequence>MIPDSKLEAEEKEAEERRHNLLISKLSEVDKAEVISKARKLLDKQNTEEDISCLPCLQLSDIPTEGIPEPFVETLSTFRIQIHSSLDY</sequence>
<gene>
    <name evidence="2" type="ORF">PXEA_LOCUS14324</name>
</gene>
<dbReference type="InterPro" id="IPR013578">
    <property type="entry name" value="Peptidase_M16C_assoc"/>
</dbReference>
<dbReference type="Pfam" id="PF08367">
    <property type="entry name" value="M16C_assoc"/>
    <property type="match status" value="1"/>
</dbReference>
<evidence type="ECO:0000313" key="2">
    <source>
        <dbReference type="EMBL" id="VEL20884.1"/>
    </source>
</evidence>
<proteinExistence type="predicted"/>
<dbReference type="EMBL" id="CAAALY010048417">
    <property type="protein sequence ID" value="VEL20884.1"/>
    <property type="molecule type" value="Genomic_DNA"/>
</dbReference>
<dbReference type="Proteomes" id="UP000784294">
    <property type="component" value="Unassembled WGS sequence"/>
</dbReference>
<protein>
    <recommendedName>
        <fullName evidence="1">Peptidase M16C associated domain-containing protein</fullName>
    </recommendedName>
</protein>
<dbReference type="GO" id="GO:0046872">
    <property type="term" value="F:metal ion binding"/>
    <property type="evidence" value="ECO:0007669"/>
    <property type="project" value="InterPro"/>
</dbReference>
<dbReference type="AlphaFoldDB" id="A0A448WUX2"/>
<organism evidence="2 3">
    <name type="scientific">Protopolystoma xenopodis</name>
    <dbReference type="NCBI Taxonomy" id="117903"/>
    <lineage>
        <taxon>Eukaryota</taxon>
        <taxon>Metazoa</taxon>
        <taxon>Spiralia</taxon>
        <taxon>Lophotrochozoa</taxon>
        <taxon>Platyhelminthes</taxon>
        <taxon>Monogenea</taxon>
        <taxon>Polyopisthocotylea</taxon>
        <taxon>Polystomatidea</taxon>
        <taxon>Polystomatidae</taxon>
        <taxon>Protopolystoma</taxon>
    </lineage>
</organism>
<reference evidence="2" key="1">
    <citation type="submission" date="2018-11" db="EMBL/GenBank/DDBJ databases">
        <authorList>
            <consortium name="Pathogen Informatics"/>
        </authorList>
    </citation>
    <scope>NUCLEOTIDE SEQUENCE</scope>
</reference>
<dbReference type="GO" id="GO:0006508">
    <property type="term" value="P:proteolysis"/>
    <property type="evidence" value="ECO:0007669"/>
    <property type="project" value="InterPro"/>
</dbReference>
<dbReference type="InterPro" id="IPR011249">
    <property type="entry name" value="Metalloenz_LuxS/M16"/>
</dbReference>
<dbReference type="SUPFAM" id="SSF63411">
    <property type="entry name" value="LuxS/MPP-like metallohydrolase"/>
    <property type="match status" value="1"/>
</dbReference>
<feature type="domain" description="Peptidase M16C associated" evidence="1">
    <location>
        <begin position="1"/>
        <end position="68"/>
    </location>
</feature>
<name>A0A448WUX2_9PLAT</name>
<dbReference type="Gene3D" id="3.30.830.10">
    <property type="entry name" value="Metalloenzyme, LuxS/M16 peptidase-like"/>
    <property type="match status" value="1"/>
</dbReference>
<accession>A0A448WUX2</accession>
<dbReference type="OrthoDB" id="10250783at2759"/>
<comment type="caution">
    <text evidence="2">The sequence shown here is derived from an EMBL/GenBank/DDBJ whole genome shotgun (WGS) entry which is preliminary data.</text>
</comment>
<keyword evidence="3" id="KW-1185">Reference proteome</keyword>
<evidence type="ECO:0000313" key="3">
    <source>
        <dbReference type="Proteomes" id="UP000784294"/>
    </source>
</evidence>